<evidence type="ECO:0000256" key="2">
    <source>
        <dbReference type="ARBA" id="ARBA00022490"/>
    </source>
</evidence>
<feature type="compositionally biased region" description="Low complexity" evidence="5">
    <location>
        <begin position="243"/>
        <end position="262"/>
    </location>
</feature>
<feature type="coiled-coil region" evidence="4">
    <location>
        <begin position="992"/>
        <end position="1159"/>
    </location>
</feature>
<dbReference type="GO" id="GO:0016460">
    <property type="term" value="C:myosin II complex"/>
    <property type="evidence" value="ECO:0007669"/>
    <property type="project" value="TreeGrafter"/>
</dbReference>
<feature type="region of interest" description="Disordered" evidence="5">
    <location>
        <begin position="231"/>
        <end position="262"/>
    </location>
</feature>
<keyword evidence="8" id="KW-1185">Reference proteome</keyword>
<evidence type="ECO:0000259" key="6">
    <source>
        <dbReference type="PROSITE" id="PS51460"/>
    </source>
</evidence>
<sequence length="1800" mass="201258">MNMTCEQPEALPQTTLESASETLVNQADNEAEGAGPVPDTPLGLQTGRESISPTHENDDEEQALESHEVIELQTFSERKAWIEEKIRFLEKLPPIEVFVGLDAVRSSAEDVPGLPTRAELQHFLDEHDKIEKETEIFDSGELKKLRMFTKAATQRHLSPEDTDLIELTLTTIYELDKLLHLLRDRSESLDLMGTRLTWEEQRVGAWVDRRKILSDLQSFLATRARWSPSAYDAKAKPDELPSSRRGSTSSMVSMASVDSPVSTSSPTFSRSARFKLAELLSRDAAQFAGRVSSLRHSKISSAGKALDKLIDNSRKPVPEELLDEQDRLEEKGIDEMDTVGKFAMNVVMQWRKADEIYVETMKDQLAAQNLIEEIETAKLQHPTSRQSIAFISHADTLVKRLHLRGDPAAPSSTFPCPVHPLFPDQPASNQTLTQSLSSDISTAMELVKKVERAAKEYRESFEIVKDVEALSQTAQVLSATFTSAHERLTNGVPTSDGDGSPPDLTSKACLDLTRHSAFLTLLPDILKQADAASEKTKPLLRAYRAAVLKLDRPGIDASFKTNAISEINRLGEQRDTTGKVKNEVIARVGRLRDARKIWDTMEDALEVLEETKREVGDAMERKRWRQQAIQSGTPLTPESPMTMLPSPIISSTDVLKRLDDMHAKLAREVGTPLSSLSVSLEAPLNDWLSQSFTGLTTYLDSLKQMSRLLEAIQHQASVMEVVRQEVEDFQIRIEESKIRFDISFQNTLVDERSGLELVEAEAVLTNDAKELKDAVQNFMDGLSQRVPFVAQRDVSSQARPNFVRKRFTSVDIKLGVSPKSAAIELPFDLTSLDDAVRSDSNSYVIRLAGDLQSLDTKRDHYQLAKLARELDLAFAATVDDIDGAMRGLSSLKTSLSKISESSPGAENIVESLQILSGEIDDFSQANCSRIARSFSPIRDLLRRMDVAPGCHDLTIHEPLYLARTRAADDAELKFRAYNEQVTSLKAHILDMQRMENERLEALQLELARLEQQRLEEERLERERLERERLEQERLQKVRIEQERLEQERIEQERIEQERIEQERIEQERIEQERLEHEQLEIERLERERLEKEQLEQERMAEEARLLAERNRLEEENRALEQDRLKEEMQRAESEERAWLQKLEQEHEKAERDKKDADAAAILGGEGNKDIEPSRRSNADDVFSSGMAVSSSNHAPAETNSDLRARVLELGYRLRSISIKEVASSSSSDHLPSTDQWRRMDSLFSSVIADVARLPPSPNDPTVNADLQSLRAELEESSELMQHVRNLSDLSAAVQLCDMALSDLLEHIDSYPSPPFGLLSSSHVTQARLPPERQLAARLSFTRSTIADMTAKFSSVANDSRAITERKRIDQTWSELEEMGNELISAKKSRPSSVISSGRNSRASLGSSHSSAKTLDSDKRGGYSKLSVKTSARGPAARSHFLSPAQPSPRLVVSGSSDTHSRSKSRLSSVSSNRSVSGPMSSSSSNPVISTFASRQRTSSLSSTTATSFVTPVKHNVGTPSLSRSQASQAKRIASPTFPDFSSLSQSQSHSRSFSLSNSRSQATPSRSTSSMSTWARAPRPSFPVPTIPTPPRRPPPPKKTYIANPKNKLDVAVGDVVNKLPVNINVAIVPETWKDQSGKYWIGDQDPKLCFCRILRSRTVMVRVGGGWTELSKFIKDHFADLFRLMPDSPRPVAQEEKWINSTTLLEAPETPETPLESPRTPEPKGPLLPSFSLSTPSGRSPRSLRSTPSSGSPLTPLQFMRRAEQDNLGLRPISPSKPPVLRARNTAIQTPSRSSVWRP</sequence>
<feature type="compositionally biased region" description="Polar residues" evidence="5">
    <location>
        <begin position="1390"/>
        <end position="1399"/>
    </location>
</feature>
<evidence type="ECO:0000256" key="5">
    <source>
        <dbReference type="SAM" id="MobiDB-lite"/>
    </source>
</evidence>
<dbReference type="GO" id="GO:0051015">
    <property type="term" value="F:actin filament binding"/>
    <property type="evidence" value="ECO:0007669"/>
    <property type="project" value="TreeGrafter"/>
</dbReference>
<feature type="compositionally biased region" description="Low complexity" evidence="5">
    <location>
        <begin position="1540"/>
        <end position="1560"/>
    </location>
</feature>
<dbReference type="PANTHER" id="PTHR45615:SF40">
    <property type="entry name" value="MYOSIN HEAVY CHAIN, NON-MUSCLE"/>
    <property type="match status" value="1"/>
</dbReference>
<feature type="compositionally biased region" description="Polar residues" evidence="5">
    <location>
        <begin position="1561"/>
        <end position="1573"/>
    </location>
</feature>
<feature type="compositionally biased region" description="Low complexity" evidence="5">
    <location>
        <begin position="1400"/>
        <end position="1410"/>
    </location>
</feature>
<feature type="compositionally biased region" description="Basic and acidic residues" evidence="5">
    <location>
        <begin position="1166"/>
        <end position="1178"/>
    </location>
</feature>
<reference evidence="8" key="2">
    <citation type="submission" date="2015-01" db="EMBL/GenBank/DDBJ databases">
        <title>Evolutionary Origins and Diversification of the Mycorrhizal Mutualists.</title>
        <authorList>
            <consortium name="DOE Joint Genome Institute"/>
            <consortium name="Mycorrhizal Genomics Consortium"/>
            <person name="Kohler A."/>
            <person name="Kuo A."/>
            <person name="Nagy L.G."/>
            <person name="Floudas D."/>
            <person name="Copeland A."/>
            <person name="Barry K.W."/>
            <person name="Cichocki N."/>
            <person name="Veneault-Fourrey C."/>
            <person name="LaButti K."/>
            <person name="Lindquist E.A."/>
            <person name="Lipzen A."/>
            <person name="Lundell T."/>
            <person name="Morin E."/>
            <person name="Murat C."/>
            <person name="Riley R."/>
            <person name="Ohm R."/>
            <person name="Sun H."/>
            <person name="Tunlid A."/>
            <person name="Henrissat B."/>
            <person name="Grigoriev I.V."/>
            <person name="Hibbett D.S."/>
            <person name="Martin F."/>
        </authorList>
    </citation>
    <scope>NUCLEOTIDE SEQUENCE [LARGE SCALE GENOMIC DNA]</scope>
    <source>
        <strain evidence="8">F 1598</strain>
    </source>
</reference>
<dbReference type="InterPro" id="IPR036534">
    <property type="entry name" value="GAR_dom_sf"/>
</dbReference>
<evidence type="ECO:0000256" key="4">
    <source>
        <dbReference type="SAM" id="Coils"/>
    </source>
</evidence>
<keyword evidence="3" id="KW-0206">Cytoskeleton</keyword>
<name>A0A0C3BBV1_PILCF</name>
<feature type="region of interest" description="Disordered" evidence="5">
    <location>
        <begin position="1"/>
        <end position="62"/>
    </location>
</feature>
<feature type="compositionally biased region" description="Polar residues" evidence="5">
    <location>
        <begin position="1787"/>
        <end position="1800"/>
    </location>
</feature>
<feature type="compositionally biased region" description="Polar residues" evidence="5">
    <location>
        <begin position="1517"/>
        <end position="1528"/>
    </location>
</feature>
<dbReference type="Proteomes" id="UP000054166">
    <property type="component" value="Unassembled WGS sequence"/>
</dbReference>
<dbReference type="PANTHER" id="PTHR45615">
    <property type="entry name" value="MYOSIN HEAVY CHAIN, NON-MUSCLE"/>
    <property type="match status" value="1"/>
</dbReference>
<proteinExistence type="predicted"/>
<feature type="domain" description="GAR" evidence="6">
    <location>
        <begin position="1604"/>
        <end position="1682"/>
    </location>
</feature>
<feature type="compositionally biased region" description="Basic and acidic residues" evidence="5">
    <location>
        <begin position="233"/>
        <end position="242"/>
    </location>
</feature>
<keyword evidence="4" id="KW-0175">Coiled coil</keyword>
<feature type="compositionally biased region" description="Polar residues" evidence="5">
    <location>
        <begin position="12"/>
        <end position="28"/>
    </location>
</feature>
<dbReference type="Pfam" id="PF02187">
    <property type="entry name" value="GAS2"/>
    <property type="match status" value="1"/>
</dbReference>
<dbReference type="SUPFAM" id="SSF143575">
    <property type="entry name" value="GAS2 domain-like"/>
    <property type="match status" value="1"/>
</dbReference>
<accession>A0A0C3BBV1</accession>
<feature type="region of interest" description="Disordered" evidence="5">
    <location>
        <begin position="1383"/>
        <end position="1603"/>
    </location>
</feature>
<feature type="compositionally biased region" description="Low complexity" evidence="5">
    <location>
        <begin position="1465"/>
        <end position="1489"/>
    </location>
</feature>
<evidence type="ECO:0000256" key="3">
    <source>
        <dbReference type="ARBA" id="ARBA00023212"/>
    </source>
</evidence>
<dbReference type="GO" id="GO:0032982">
    <property type="term" value="C:myosin filament"/>
    <property type="evidence" value="ECO:0007669"/>
    <property type="project" value="TreeGrafter"/>
</dbReference>
<dbReference type="SMART" id="SM00243">
    <property type="entry name" value="GAS2"/>
    <property type="match status" value="1"/>
</dbReference>
<feature type="compositionally biased region" description="Polar residues" evidence="5">
    <location>
        <begin position="1186"/>
        <end position="1197"/>
    </location>
</feature>
<dbReference type="HOGENOM" id="CLU_002695_0_0_1"/>
<evidence type="ECO:0000313" key="7">
    <source>
        <dbReference type="EMBL" id="KIM83768.1"/>
    </source>
</evidence>
<gene>
    <name evidence="7" type="ORF">PILCRDRAFT_413249</name>
</gene>
<feature type="compositionally biased region" description="Low complexity" evidence="5">
    <location>
        <begin position="1728"/>
        <end position="1758"/>
    </location>
</feature>
<dbReference type="InterPro" id="IPR003108">
    <property type="entry name" value="GAR_dom"/>
</dbReference>
<keyword evidence="2" id="KW-0963">Cytoplasm</keyword>
<organism evidence="7 8">
    <name type="scientific">Piloderma croceum (strain F 1598)</name>
    <dbReference type="NCBI Taxonomy" id="765440"/>
    <lineage>
        <taxon>Eukaryota</taxon>
        <taxon>Fungi</taxon>
        <taxon>Dikarya</taxon>
        <taxon>Basidiomycota</taxon>
        <taxon>Agaricomycotina</taxon>
        <taxon>Agaricomycetes</taxon>
        <taxon>Agaricomycetidae</taxon>
        <taxon>Atheliales</taxon>
        <taxon>Atheliaceae</taxon>
        <taxon>Piloderma</taxon>
    </lineage>
</organism>
<dbReference type="EMBL" id="KN832989">
    <property type="protein sequence ID" value="KIM83768.1"/>
    <property type="molecule type" value="Genomic_DNA"/>
</dbReference>
<feature type="region of interest" description="Disordered" evidence="5">
    <location>
        <begin position="1163"/>
        <end position="1197"/>
    </location>
</feature>
<evidence type="ECO:0000256" key="1">
    <source>
        <dbReference type="ARBA" id="ARBA00004245"/>
    </source>
</evidence>
<dbReference type="PROSITE" id="PS51460">
    <property type="entry name" value="GAR"/>
    <property type="match status" value="1"/>
</dbReference>
<dbReference type="GO" id="GO:0000146">
    <property type="term" value="F:microfilament motor activity"/>
    <property type="evidence" value="ECO:0007669"/>
    <property type="project" value="TreeGrafter"/>
</dbReference>
<dbReference type="Gene3D" id="3.30.920.20">
    <property type="entry name" value="Gas2-like domain"/>
    <property type="match status" value="1"/>
</dbReference>
<dbReference type="InParanoid" id="A0A0C3BBV1"/>
<dbReference type="GO" id="GO:0005737">
    <property type="term" value="C:cytoplasm"/>
    <property type="evidence" value="ECO:0007669"/>
    <property type="project" value="TreeGrafter"/>
</dbReference>
<protein>
    <recommendedName>
        <fullName evidence="6">GAR domain-containing protein</fullName>
    </recommendedName>
</protein>
<comment type="subcellular location">
    <subcellularLocation>
        <location evidence="1">Cytoplasm</location>
        <location evidence="1">Cytoskeleton</location>
    </subcellularLocation>
</comment>
<dbReference type="GO" id="GO:0008017">
    <property type="term" value="F:microtubule binding"/>
    <property type="evidence" value="ECO:0007669"/>
    <property type="project" value="InterPro"/>
</dbReference>
<feature type="region of interest" description="Disordered" evidence="5">
    <location>
        <begin position="1702"/>
        <end position="1800"/>
    </location>
</feature>
<feature type="compositionally biased region" description="Low complexity" evidence="5">
    <location>
        <begin position="1703"/>
        <end position="1719"/>
    </location>
</feature>
<dbReference type="OrthoDB" id="10017054at2759"/>
<evidence type="ECO:0000313" key="8">
    <source>
        <dbReference type="Proteomes" id="UP000054166"/>
    </source>
</evidence>
<feature type="compositionally biased region" description="Pro residues" evidence="5">
    <location>
        <begin position="1580"/>
        <end position="1598"/>
    </location>
</feature>
<reference evidence="7 8" key="1">
    <citation type="submission" date="2014-04" db="EMBL/GenBank/DDBJ databases">
        <authorList>
            <consortium name="DOE Joint Genome Institute"/>
            <person name="Kuo A."/>
            <person name="Tarkka M."/>
            <person name="Buscot F."/>
            <person name="Kohler A."/>
            <person name="Nagy L.G."/>
            <person name="Floudas D."/>
            <person name="Copeland A."/>
            <person name="Barry K.W."/>
            <person name="Cichocki N."/>
            <person name="Veneault-Fourrey C."/>
            <person name="LaButti K."/>
            <person name="Lindquist E.A."/>
            <person name="Lipzen A."/>
            <person name="Lundell T."/>
            <person name="Morin E."/>
            <person name="Murat C."/>
            <person name="Sun H."/>
            <person name="Tunlid A."/>
            <person name="Henrissat B."/>
            <person name="Grigoriev I.V."/>
            <person name="Hibbett D.S."/>
            <person name="Martin F."/>
            <person name="Nordberg H.P."/>
            <person name="Cantor M.N."/>
            <person name="Hua S.X."/>
        </authorList>
    </citation>
    <scope>NUCLEOTIDE SEQUENCE [LARGE SCALE GENOMIC DNA]</scope>
    <source>
        <strain evidence="7 8">F 1598</strain>
    </source>
</reference>
<feature type="compositionally biased region" description="Low complexity" evidence="5">
    <location>
        <begin position="1497"/>
        <end position="1510"/>
    </location>
</feature>